<organism evidence="1 2">
    <name type="scientific">Haloarcula saliterrae</name>
    <dbReference type="NCBI Taxonomy" id="2950534"/>
    <lineage>
        <taxon>Archaea</taxon>
        <taxon>Methanobacteriati</taxon>
        <taxon>Methanobacteriota</taxon>
        <taxon>Stenosarchaea group</taxon>
        <taxon>Halobacteria</taxon>
        <taxon>Halobacteriales</taxon>
        <taxon>Haloarculaceae</taxon>
        <taxon>Haloarcula</taxon>
    </lineage>
</organism>
<keyword evidence="2" id="KW-1185">Reference proteome</keyword>
<evidence type="ECO:0000313" key="2">
    <source>
        <dbReference type="Proteomes" id="UP001259659"/>
    </source>
</evidence>
<dbReference type="Proteomes" id="UP001259659">
    <property type="component" value="Unassembled WGS sequence"/>
</dbReference>
<dbReference type="RefSeq" id="WP_310918197.1">
    <property type="nucleotide sequence ID" value="NZ_JAMQON010000001.1"/>
</dbReference>
<sequence>MLVTEHDGRLLARIETDEMVFEVNFDRLEATDVTLRFLRDGEKVGSIYNDDGTERTMARLVVGDDTPDFISVAVPKAFVTEILDTAVDAGRVADETAIEGYRLRVL</sequence>
<comment type="caution">
    <text evidence="1">The sequence shown here is derived from an EMBL/GenBank/DDBJ whole genome shotgun (WGS) entry which is preliminary data.</text>
</comment>
<reference evidence="1 2" key="1">
    <citation type="submission" date="2022-06" db="EMBL/GenBank/DDBJ databases">
        <title>Haloarcula sp. a new haloarchaeum isolate from saline soil.</title>
        <authorList>
            <person name="Strakova D."/>
            <person name="Galisteo C."/>
            <person name="Sanchez-Porro C."/>
            <person name="Ventosa A."/>
        </authorList>
    </citation>
    <scope>NUCLEOTIDE SEQUENCE [LARGE SCALE GENOMIC DNA]</scope>
    <source>
        <strain evidence="1 2">S1CR25-12</strain>
    </source>
</reference>
<accession>A0ABU2F9N5</accession>
<proteinExistence type="predicted"/>
<name>A0ABU2F9N5_9EURY</name>
<dbReference type="EMBL" id="JAMQON010000001">
    <property type="protein sequence ID" value="MDS0258633.1"/>
    <property type="molecule type" value="Genomic_DNA"/>
</dbReference>
<evidence type="ECO:0000313" key="1">
    <source>
        <dbReference type="EMBL" id="MDS0258633.1"/>
    </source>
</evidence>
<protein>
    <submittedName>
        <fullName evidence="1">Uncharacterized protein</fullName>
    </submittedName>
</protein>
<gene>
    <name evidence="1" type="ORF">NDI56_04305</name>
</gene>